<evidence type="ECO:0000313" key="2">
    <source>
        <dbReference type="Proteomes" id="UP000231464"/>
    </source>
</evidence>
<accession>A0A2M6WB20</accession>
<dbReference type="Proteomes" id="UP000231464">
    <property type="component" value="Unassembled WGS sequence"/>
</dbReference>
<dbReference type="EMBL" id="PFBP01000025">
    <property type="protein sequence ID" value="PIT89875.1"/>
    <property type="molecule type" value="Genomic_DNA"/>
</dbReference>
<proteinExistence type="predicted"/>
<dbReference type="AlphaFoldDB" id="A0A2M6WB20"/>
<sequence>MIKIGLLRNSKKKQQEREIKNVLKKSKKLNKTVLPLFAFGTKNLGLDSNNEKQILENFVKNWFKNPELYLNVDKFSENIQKPRVYKATDRNETCFNFQSFIDQDDIAKFYESRQPFYGRKEKIAFIILPHWNAYFRKYKFGTAIIRNFFLPVATYRYFPTYATEKNYIGHSRYDIIGPNIGLTIKRFWQDILNIQYFAKYLKEQLGYNKVGIWAYSIGSPRGYLACMFSENLFDYLIMNFLAESFPESLTRGIVTKKIGDEILKNISEKELDYLLSPLSPGKYISYIKNLPKHTRLVQSKYDLVFGEENNKRMVQKLQEFAPFADIEYGNFGHTTYGEIEKVIPIIRRNSKFVFQNSKLSFLI</sequence>
<name>A0A2M6WB20_9BACT</name>
<dbReference type="InterPro" id="IPR029058">
    <property type="entry name" value="AB_hydrolase_fold"/>
</dbReference>
<comment type="caution">
    <text evidence="1">The sequence shown here is derived from an EMBL/GenBank/DDBJ whole genome shotgun (WGS) entry which is preliminary data.</text>
</comment>
<reference evidence="2" key="1">
    <citation type="submission" date="2017-09" db="EMBL/GenBank/DDBJ databases">
        <title>Depth-based differentiation of microbial function through sediment-hosted aquifers and enrichment of novel symbionts in the deep terrestrial subsurface.</title>
        <authorList>
            <person name="Probst A.J."/>
            <person name="Ladd B."/>
            <person name="Jarett J.K."/>
            <person name="Geller-Mcgrath D.E."/>
            <person name="Sieber C.M.K."/>
            <person name="Emerson J.B."/>
            <person name="Anantharaman K."/>
            <person name="Thomas B.C."/>
            <person name="Malmstrom R."/>
            <person name="Stieglmeier M."/>
            <person name="Klingl A."/>
            <person name="Woyke T."/>
            <person name="Ryan C.M."/>
            <person name="Banfield J.F."/>
        </authorList>
    </citation>
    <scope>NUCLEOTIDE SEQUENCE [LARGE SCALE GENOMIC DNA]</scope>
</reference>
<organism evidence="1 2">
    <name type="scientific">Candidatus Kuenenbacteria bacterium CG10_big_fil_rev_8_21_14_0_10_36_11</name>
    <dbReference type="NCBI Taxonomy" id="1974618"/>
    <lineage>
        <taxon>Bacteria</taxon>
        <taxon>Candidatus Kueneniibacteriota</taxon>
    </lineage>
</organism>
<gene>
    <name evidence="1" type="ORF">COU23_01605</name>
</gene>
<dbReference type="SUPFAM" id="SSF53474">
    <property type="entry name" value="alpha/beta-Hydrolases"/>
    <property type="match status" value="1"/>
</dbReference>
<evidence type="ECO:0008006" key="3">
    <source>
        <dbReference type="Google" id="ProtNLM"/>
    </source>
</evidence>
<protein>
    <recommendedName>
        <fullName evidence="3">Alpha/beta hydrolase</fullName>
    </recommendedName>
</protein>
<evidence type="ECO:0000313" key="1">
    <source>
        <dbReference type="EMBL" id="PIT89875.1"/>
    </source>
</evidence>